<protein>
    <recommendedName>
        <fullName evidence="2">TPM domain-containing protein</fullName>
    </recommendedName>
</protein>
<evidence type="ECO:0000256" key="1">
    <source>
        <dbReference type="SAM" id="Phobius"/>
    </source>
</evidence>
<keyword evidence="1" id="KW-0812">Transmembrane</keyword>
<dbReference type="InterPro" id="IPR007621">
    <property type="entry name" value="TPM_dom"/>
</dbReference>
<accession>A0A1Z3NA87</accession>
<gene>
    <name evidence="3" type="ORF">B9G79_12715</name>
</gene>
<proteinExistence type="predicted"/>
<evidence type="ECO:0000259" key="2">
    <source>
        <dbReference type="Pfam" id="PF04536"/>
    </source>
</evidence>
<evidence type="ECO:0000313" key="4">
    <source>
        <dbReference type="Proteomes" id="UP000197003"/>
    </source>
</evidence>
<dbReference type="Proteomes" id="UP000197003">
    <property type="component" value="Chromosome"/>
</dbReference>
<dbReference type="OrthoDB" id="5292047at2"/>
<dbReference type="EMBL" id="CP020946">
    <property type="protein sequence ID" value="ASD64366.1"/>
    <property type="molecule type" value="Genomic_DNA"/>
</dbReference>
<dbReference type="AlphaFoldDB" id="A0A1Z3NA87"/>
<dbReference type="Gene3D" id="3.10.310.50">
    <property type="match status" value="1"/>
</dbReference>
<evidence type="ECO:0000313" key="3">
    <source>
        <dbReference type="EMBL" id="ASD64366.1"/>
    </source>
</evidence>
<name>A0A1Z3NA87_BDEBC</name>
<feature type="transmembrane region" description="Helical" evidence="1">
    <location>
        <begin position="41"/>
        <end position="60"/>
    </location>
</feature>
<keyword evidence="1" id="KW-0472">Membrane</keyword>
<feature type="transmembrane region" description="Helical" evidence="1">
    <location>
        <begin position="72"/>
        <end position="92"/>
    </location>
</feature>
<dbReference type="RefSeq" id="WP_088565839.1">
    <property type="nucleotide sequence ID" value="NZ_CP020946.1"/>
</dbReference>
<reference evidence="3 4" key="1">
    <citation type="submission" date="2017-04" db="EMBL/GenBank/DDBJ databases">
        <title>Whole genome sequence of Bdellovibrio bacteriovorus strain SSB218315.</title>
        <authorList>
            <person name="Oyedara O."/>
            <person name="Rodriguez-Perez M.A."/>
        </authorList>
    </citation>
    <scope>NUCLEOTIDE SEQUENCE [LARGE SCALE GENOMIC DNA]</scope>
    <source>
        <strain evidence="3 4">SSB218315</strain>
    </source>
</reference>
<organism evidence="3 4">
    <name type="scientific">Bdellovibrio bacteriovorus</name>
    <dbReference type="NCBI Taxonomy" id="959"/>
    <lineage>
        <taxon>Bacteria</taxon>
        <taxon>Pseudomonadati</taxon>
        <taxon>Bdellovibrionota</taxon>
        <taxon>Bdellovibrionia</taxon>
        <taxon>Bdellovibrionales</taxon>
        <taxon>Pseudobdellovibrionaceae</taxon>
        <taxon>Bdellovibrio</taxon>
    </lineage>
</organism>
<dbReference type="Pfam" id="PF04536">
    <property type="entry name" value="TPM_phosphatase"/>
    <property type="match status" value="1"/>
</dbReference>
<keyword evidence="1" id="KW-1133">Transmembrane helix</keyword>
<feature type="domain" description="TPM" evidence="2">
    <location>
        <begin position="119"/>
        <end position="189"/>
    </location>
</feature>
<dbReference type="PANTHER" id="PTHR30373:SF8">
    <property type="entry name" value="BLL7265 PROTEIN"/>
    <property type="match status" value="1"/>
</dbReference>
<sequence>MSWINKYLSEADLARIEASISKVEETTSGEIVPVIVRRSSAVGHVPLTLTLLLTLLLVIVEFPFSDWLWVTPWVYLWPVIVVVFFGLSQVLAKSKWIQKVFVPEKDELDSVHRRAHLEFYLNRIHRTENGTGVLIFVSVMEKKAVVLADEGISQKLPKEHWDDILGMLGKHLHDGKWADGFVAAIEACGKDLQTHFPVNSGKANELKNHLIVKDI</sequence>
<dbReference type="PANTHER" id="PTHR30373">
    <property type="entry name" value="UPF0603 PROTEIN YGCG"/>
    <property type="match status" value="1"/>
</dbReference>